<organism evidence="3 4">
    <name type="scientific">Vibrio qingdaonensis</name>
    <dbReference type="NCBI Taxonomy" id="2829491"/>
    <lineage>
        <taxon>Bacteria</taxon>
        <taxon>Pseudomonadati</taxon>
        <taxon>Pseudomonadota</taxon>
        <taxon>Gammaproteobacteria</taxon>
        <taxon>Vibrionales</taxon>
        <taxon>Vibrionaceae</taxon>
        <taxon>Vibrio</taxon>
    </lineage>
</organism>
<dbReference type="PROSITE" id="PS51194">
    <property type="entry name" value="HELICASE_CTER"/>
    <property type="match status" value="1"/>
</dbReference>
<dbReference type="PANTHER" id="PTHR47396">
    <property type="entry name" value="TYPE I RESTRICTION ENZYME ECOKI R PROTEIN"/>
    <property type="match status" value="1"/>
</dbReference>
<dbReference type="GO" id="GO:0005524">
    <property type="term" value="F:ATP binding"/>
    <property type="evidence" value="ECO:0007669"/>
    <property type="project" value="InterPro"/>
</dbReference>
<dbReference type="GO" id="GO:0005829">
    <property type="term" value="C:cytosol"/>
    <property type="evidence" value="ECO:0007669"/>
    <property type="project" value="TreeGrafter"/>
</dbReference>
<dbReference type="InterPro" id="IPR006935">
    <property type="entry name" value="Helicase/UvrB_N"/>
</dbReference>
<keyword evidence="3" id="KW-0067">ATP-binding</keyword>
<dbReference type="AlphaFoldDB" id="A0A9X3CT69"/>
<feature type="domain" description="Helicase ATP-binding" evidence="1">
    <location>
        <begin position="155"/>
        <end position="331"/>
    </location>
</feature>
<keyword evidence="3" id="KW-0378">Hydrolase</keyword>
<sequence>MLTEILSNFSEDELLEFLPKNSINFALEIDEFNSNSESTSYNKKQLARVVASVKQVDFVFDKSLRDKLIERLSPKLLVNLFPSFGLQASQVMAAHYDAISAWSEENLEQFASTIGLSNLYQCQLQQSAEFESISYIEPNYGLYPYQQDISQQVFCRLRNNHERVLIHLPTGAGKTRTAMNIASEHLRESPNNVVLWLADREELCSQAYEEFAKAWKSLGNRPTSLYGFYSSSSESLSGIDSGFVVGGLHKFLSLRKTNSKQLQLLYKELSEKVTLVIFDEAHKAVAPKFQEVVQDFIDNKAFHADLIGLTATPGRSYSELGLSLEDQRLAAFFYNNKVSMKVSGYLSPIDYLVEQGYLAKANFKSLNYDHSNIAAFELRDAGGIETMTTLANNLERNRKIIETIIEECNQNSQIIVFACTVEHGINLATALSYQGIRAASIDSKNDSSESRRAKIAQYKAGEIQVLVNFNVLTAGFDAPKTNVTIIAKPMNSLVQYLQMAGRAMRGHKSGGNTECRIYTVMDDIPEFQSISLAFGYWNDMWAEKETN</sequence>
<name>A0A9X3CT69_9VIBR</name>
<evidence type="ECO:0000313" key="3">
    <source>
        <dbReference type="EMBL" id="MCW8348399.1"/>
    </source>
</evidence>
<dbReference type="PANTHER" id="PTHR47396:SF1">
    <property type="entry name" value="ATP-DEPENDENT HELICASE IRC3-RELATED"/>
    <property type="match status" value="1"/>
</dbReference>
<dbReference type="Gene3D" id="3.40.50.300">
    <property type="entry name" value="P-loop containing nucleotide triphosphate hydrolases"/>
    <property type="match status" value="2"/>
</dbReference>
<dbReference type="PROSITE" id="PS51192">
    <property type="entry name" value="HELICASE_ATP_BIND_1"/>
    <property type="match status" value="1"/>
</dbReference>
<dbReference type="Pfam" id="PF04851">
    <property type="entry name" value="ResIII"/>
    <property type="match status" value="1"/>
</dbReference>
<keyword evidence="4" id="KW-1185">Reference proteome</keyword>
<dbReference type="Proteomes" id="UP001155587">
    <property type="component" value="Unassembled WGS sequence"/>
</dbReference>
<dbReference type="SMART" id="SM00490">
    <property type="entry name" value="HELICc"/>
    <property type="match status" value="1"/>
</dbReference>
<keyword evidence="3" id="KW-0347">Helicase</keyword>
<dbReference type="InterPro" id="IPR014001">
    <property type="entry name" value="Helicase_ATP-bd"/>
</dbReference>
<evidence type="ECO:0000259" key="1">
    <source>
        <dbReference type="PROSITE" id="PS51192"/>
    </source>
</evidence>
<feature type="domain" description="Helicase C-terminal" evidence="2">
    <location>
        <begin position="400"/>
        <end position="547"/>
    </location>
</feature>
<proteinExistence type="predicted"/>
<dbReference type="GO" id="GO:0003677">
    <property type="term" value="F:DNA binding"/>
    <property type="evidence" value="ECO:0007669"/>
    <property type="project" value="InterPro"/>
</dbReference>
<dbReference type="InterPro" id="IPR050742">
    <property type="entry name" value="Helicase_Restrict-Modif_Enz"/>
</dbReference>
<dbReference type="EMBL" id="JAKRRY010000037">
    <property type="protein sequence ID" value="MCW8348399.1"/>
    <property type="molecule type" value="Genomic_DNA"/>
</dbReference>
<accession>A0A9X3CT69</accession>
<keyword evidence="3" id="KW-0547">Nucleotide-binding</keyword>
<dbReference type="Pfam" id="PF00271">
    <property type="entry name" value="Helicase_C"/>
    <property type="match status" value="1"/>
</dbReference>
<dbReference type="InterPro" id="IPR027417">
    <property type="entry name" value="P-loop_NTPase"/>
</dbReference>
<dbReference type="SMART" id="SM00487">
    <property type="entry name" value="DEXDc"/>
    <property type="match status" value="1"/>
</dbReference>
<evidence type="ECO:0000259" key="2">
    <source>
        <dbReference type="PROSITE" id="PS51194"/>
    </source>
</evidence>
<dbReference type="RefSeq" id="WP_265676916.1">
    <property type="nucleotide sequence ID" value="NZ_JAKRRY010000037.1"/>
</dbReference>
<gene>
    <name evidence="3" type="ORF">MD535_20650</name>
</gene>
<dbReference type="InterPro" id="IPR001650">
    <property type="entry name" value="Helicase_C-like"/>
</dbReference>
<dbReference type="GO" id="GO:0004386">
    <property type="term" value="F:helicase activity"/>
    <property type="evidence" value="ECO:0007669"/>
    <property type="project" value="UniProtKB-KW"/>
</dbReference>
<dbReference type="GO" id="GO:0016787">
    <property type="term" value="F:hydrolase activity"/>
    <property type="evidence" value="ECO:0007669"/>
    <property type="project" value="InterPro"/>
</dbReference>
<comment type="caution">
    <text evidence="3">The sequence shown here is derived from an EMBL/GenBank/DDBJ whole genome shotgun (WGS) entry which is preliminary data.</text>
</comment>
<reference evidence="3" key="1">
    <citation type="submission" date="2022-02" db="EMBL/GenBank/DDBJ databases">
        <title>Vibrio sp. nov, a new bacterium isolated from seawater.</title>
        <authorList>
            <person name="Yuan Y."/>
        </authorList>
    </citation>
    <scope>NUCLEOTIDE SEQUENCE</scope>
    <source>
        <strain evidence="3">ZSDZ65</strain>
    </source>
</reference>
<evidence type="ECO:0000313" key="4">
    <source>
        <dbReference type="Proteomes" id="UP001155587"/>
    </source>
</evidence>
<protein>
    <submittedName>
        <fullName evidence="3">DEAD/DEAH box helicase</fullName>
    </submittedName>
</protein>
<dbReference type="SUPFAM" id="SSF52540">
    <property type="entry name" value="P-loop containing nucleoside triphosphate hydrolases"/>
    <property type="match status" value="1"/>
</dbReference>